<comment type="caution">
    <text evidence="2">The sequence shown here is derived from an EMBL/GenBank/DDBJ whole genome shotgun (WGS) entry which is preliminary data.</text>
</comment>
<reference evidence="2 3" key="1">
    <citation type="submission" date="2018-08" db="EMBL/GenBank/DDBJ databases">
        <title>Genomic investigation of the strawberry pathogen Phytophthora fragariae indicates pathogenicity is determined by transcriptional variation in three key races.</title>
        <authorList>
            <person name="Adams T.M."/>
            <person name="Armitage A.D."/>
            <person name="Sobczyk M.K."/>
            <person name="Bates H.J."/>
            <person name="Dunwell J.M."/>
            <person name="Nellist C.F."/>
            <person name="Harrison R.J."/>
        </authorList>
    </citation>
    <scope>NUCLEOTIDE SEQUENCE [LARGE SCALE GENOMIC DNA]</scope>
    <source>
        <strain evidence="2 3">NOV-9</strain>
    </source>
</reference>
<dbReference type="AlphaFoldDB" id="A0A6A3EIP9"/>
<proteinExistence type="predicted"/>
<dbReference type="Proteomes" id="UP000429523">
    <property type="component" value="Unassembled WGS sequence"/>
</dbReference>
<evidence type="ECO:0000256" key="1">
    <source>
        <dbReference type="SAM" id="MobiDB-lite"/>
    </source>
</evidence>
<sequence>MNKVDWPATLGSLAAIAHGFVQEDRDAMTDDRKQRIDNFMATMREVAQELRIEHIIGTIPRALSQQLPRGRGLRGAGQRGRPKGSGGAPYSSVQRKGRYYNLNDIQNSGLASAYIYKKLGSKFVRIPDLNNGVLNVCYPSRKKADQNLTELKTIMKDILVKERPTGYATAISADSKPTTATVSTQTAPAGGRLWAKTGVYGPRKKKEPRVKTFAL</sequence>
<feature type="compositionally biased region" description="Gly residues" evidence="1">
    <location>
        <begin position="73"/>
        <end position="87"/>
    </location>
</feature>
<organism evidence="2 3">
    <name type="scientific">Phytophthora fragariae</name>
    <dbReference type="NCBI Taxonomy" id="53985"/>
    <lineage>
        <taxon>Eukaryota</taxon>
        <taxon>Sar</taxon>
        <taxon>Stramenopiles</taxon>
        <taxon>Oomycota</taxon>
        <taxon>Peronosporomycetes</taxon>
        <taxon>Peronosporales</taxon>
        <taxon>Peronosporaceae</taxon>
        <taxon>Phytophthora</taxon>
    </lineage>
</organism>
<protein>
    <submittedName>
        <fullName evidence="2">Uncharacterized protein</fullName>
    </submittedName>
</protein>
<evidence type="ECO:0000313" key="3">
    <source>
        <dbReference type="Proteomes" id="UP000429523"/>
    </source>
</evidence>
<name>A0A6A3EIP9_9STRA</name>
<evidence type="ECO:0000313" key="2">
    <source>
        <dbReference type="EMBL" id="KAE8929998.1"/>
    </source>
</evidence>
<dbReference type="EMBL" id="QXGF01001439">
    <property type="protein sequence ID" value="KAE8929998.1"/>
    <property type="molecule type" value="Genomic_DNA"/>
</dbReference>
<gene>
    <name evidence="2" type="ORF">PF009_g19896</name>
</gene>
<accession>A0A6A3EIP9</accession>
<feature type="region of interest" description="Disordered" evidence="1">
    <location>
        <begin position="66"/>
        <end position="92"/>
    </location>
</feature>